<feature type="compositionally biased region" description="Basic and acidic residues" evidence="3">
    <location>
        <begin position="29"/>
        <end position="46"/>
    </location>
</feature>
<dbReference type="PANTHER" id="PTHR43213">
    <property type="entry name" value="BIFUNCTIONAL DTTP/UTP PYROPHOSPHATASE/METHYLTRANSFERASE PROTEIN-RELATED"/>
    <property type="match status" value="1"/>
</dbReference>
<evidence type="ECO:0000256" key="2">
    <source>
        <dbReference type="ARBA" id="ARBA00022801"/>
    </source>
</evidence>
<protein>
    <submittedName>
        <fullName evidence="4">Inosine triphosphate pyrophosphatase-like protein</fullName>
    </submittedName>
</protein>
<dbReference type="Gene3D" id="3.90.950.10">
    <property type="match status" value="1"/>
</dbReference>
<dbReference type="SUPFAM" id="SSF52972">
    <property type="entry name" value="ITPase-like"/>
    <property type="match status" value="1"/>
</dbReference>
<dbReference type="Proteomes" id="UP000274822">
    <property type="component" value="Unassembled WGS sequence"/>
</dbReference>
<sequence length="243" mass="27167">MLTYRNISLQVRVFPLVPPGPSLRHQVRAKKEHDNDPHKDLENGEHKAAGLVALQRDVGLRIRTGRGEAITARAPSSSLNHASGRSLPPLSAWQTHRPRIWISPAERNFAQYGKFTFPETLDKSKFAHPRDYVAETARQKTLEVYERLLTTHPADLVIGADTIVAIDSTILEKPSSPEDALRMLKSLRGRSHSVFTAVAMVYPNQRSMVGSETRLLIEETEVVFAEASDELLEACEWNGSNIL</sequence>
<dbReference type="InterPro" id="IPR003697">
    <property type="entry name" value="Maf-like"/>
</dbReference>
<comment type="cofactor">
    <cofactor evidence="1">
        <name>a divalent metal cation</name>
        <dbReference type="ChEBI" id="CHEBI:60240"/>
    </cofactor>
</comment>
<evidence type="ECO:0000313" key="5">
    <source>
        <dbReference type="Proteomes" id="UP000274822"/>
    </source>
</evidence>
<dbReference type="EMBL" id="RBNJ01012387">
    <property type="protein sequence ID" value="RUS25658.1"/>
    <property type="molecule type" value="Genomic_DNA"/>
</dbReference>
<comment type="caution">
    <text evidence="4">The sequence shown here is derived from an EMBL/GenBank/DDBJ whole genome shotgun (WGS) entry which is preliminary data.</text>
</comment>
<keyword evidence="5" id="KW-1185">Reference proteome</keyword>
<dbReference type="GO" id="GO:0047429">
    <property type="term" value="F:nucleoside triphosphate diphosphatase activity"/>
    <property type="evidence" value="ECO:0007669"/>
    <property type="project" value="InterPro"/>
</dbReference>
<keyword evidence="2" id="KW-0378">Hydrolase</keyword>
<evidence type="ECO:0000256" key="3">
    <source>
        <dbReference type="SAM" id="MobiDB-lite"/>
    </source>
</evidence>
<evidence type="ECO:0000256" key="1">
    <source>
        <dbReference type="ARBA" id="ARBA00001968"/>
    </source>
</evidence>
<gene>
    <name evidence="4" type="ORF">BC938DRAFT_471823</name>
</gene>
<name>A0A433Q779_9FUNG</name>
<evidence type="ECO:0000313" key="4">
    <source>
        <dbReference type="EMBL" id="RUS25658.1"/>
    </source>
</evidence>
<organism evidence="4 5">
    <name type="scientific">Jimgerdemannia flammicorona</name>
    <dbReference type="NCBI Taxonomy" id="994334"/>
    <lineage>
        <taxon>Eukaryota</taxon>
        <taxon>Fungi</taxon>
        <taxon>Fungi incertae sedis</taxon>
        <taxon>Mucoromycota</taxon>
        <taxon>Mucoromycotina</taxon>
        <taxon>Endogonomycetes</taxon>
        <taxon>Endogonales</taxon>
        <taxon>Endogonaceae</taxon>
        <taxon>Jimgerdemannia</taxon>
    </lineage>
</organism>
<dbReference type="PANTHER" id="PTHR43213:SF5">
    <property type="entry name" value="BIFUNCTIONAL DTTP_UTP PYROPHOSPHATASE_METHYLTRANSFERASE PROTEIN-RELATED"/>
    <property type="match status" value="1"/>
</dbReference>
<dbReference type="AlphaFoldDB" id="A0A433Q779"/>
<dbReference type="Pfam" id="PF02545">
    <property type="entry name" value="Maf"/>
    <property type="match status" value="1"/>
</dbReference>
<proteinExistence type="predicted"/>
<feature type="region of interest" description="Disordered" evidence="3">
    <location>
        <begin position="20"/>
        <end position="46"/>
    </location>
</feature>
<reference evidence="4 5" key="1">
    <citation type="journal article" date="2018" name="New Phytol.">
        <title>Phylogenomics of Endogonaceae and evolution of mycorrhizas within Mucoromycota.</title>
        <authorList>
            <person name="Chang Y."/>
            <person name="Desiro A."/>
            <person name="Na H."/>
            <person name="Sandor L."/>
            <person name="Lipzen A."/>
            <person name="Clum A."/>
            <person name="Barry K."/>
            <person name="Grigoriev I.V."/>
            <person name="Martin F.M."/>
            <person name="Stajich J.E."/>
            <person name="Smith M.E."/>
            <person name="Bonito G."/>
            <person name="Spatafora J.W."/>
        </authorList>
    </citation>
    <scope>NUCLEOTIDE SEQUENCE [LARGE SCALE GENOMIC DNA]</scope>
    <source>
        <strain evidence="4 5">AD002</strain>
    </source>
</reference>
<dbReference type="InterPro" id="IPR029001">
    <property type="entry name" value="ITPase-like_fam"/>
</dbReference>
<accession>A0A433Q779</accession>